<dbReference type="EMBL" id="SNXW01000003">
    <property type="protein sequence ID" value="TDP84804.1"/>
    <property type="molecule type" value="Genomic_DNA"/>
</dbReference>
<dbReference type="Pfam" id="PF03050">
    <property type="entry name" value="DDE_Tnp_IS66"/>
    <property type="match status" value="1"/>
</dbReference>
<dbReference type="Pfam" id="PF13817">
    <property type="entry name" value="DDE_Tnp_IS66_C"/>
    <property type="match status" value="1"/>
</dbReference>
<proteinExistence type="predicted"/>
<sequence>MAQIPPSAEVAALQAALAEALRQAEQATQQVQSLSGQLRVVRTERDLLQEKLNQITRRLFAAQSEAGTTPQKDLFFNEAEGLAAKAEPPSEEPADEQTTVVGAHTRKAKRGRKPLDPALPREVVRHELPQDQRVCPHDGQQLREIGVEASEQLDIIPQQVRVIRHERVKYACPCCDGTIRLAARPAQVIPKGLLTESALAWIATSKYLDGLPLYRQAVLLGRFGGTDISRNTLAASIVRIGQAAQPVINLMRDELLDSLLIFGDETELQVLKEPGRRAQAKSYMWAQMTDGSGSDGKGPPIRLFAYAPSRSTKTARELYAGIRQGAVLMSDGYDAYNAIADEHRLVHLACWVHCRRYFYDALQALPKDKRGPEQLSARFIALIGKLYHIEAQATRDGVDTLERGRRRQEHSAPVLGDIEALLLANLHAVLPASLLGKALHYLASQWPKLKRFVEDGRYSLDNNAQENAIRPFCVGRRNWLFADTVDGAHASANLYSLLQTCQVNGIDSWRYLRALLVALPQARTVDDYAALLPWRLTTL</sequence>
<keyword evidence="8" id="KW-1185">Reference proteome</keyword>
<dbReference type="AlphaFoldDB" id="A0A4R6RF53"/>
<dbReference type="InterPro" id="IPR039552">
    <property type="entry name" value="IS66_C"/>
</dbReference>
<evidence type="ECO:0000259" key="6">
    <source>
        <dbReference type="Pfam" id="PF13817"/>
    </source>
</evidence>
<dbReference type="Pfam" id="PF13005">
    <property type="entry name" value="zf-IS66"/>
    <property type="match status" value="1"/>
</dbReference>
<dbReference type="InterPro" id="IPR004291">
    <property type="entry name" value="Transposase_IS66_central"/>
</dbReference>
<evidence type="ECO:0000259" key="5">
    <source>
        <dbReference type="Pfam" id="PF13007"/>
    </source>
</evidence>
<evidence type="ECO:0000313" key="7">
    <source>
        <dbReference type="EMBL" id="TDP84804.1"/>
    </source>
</evidence>
<feature type="region of interest" description="Disordered" evidence="2">
    <location>
        <begin position="85"/>
        <end position="114"/>
    </location>
</feature>
<dbReference type="Pfam" id="PF13007">
    <property type="entry name" value="LZ_Tnp_IS66"/>
    <property type="match status" value="1"/>
</dbReference>
<evidence type="ECO:0000256" key="1">
    <source>
        <dbReference type="SAM" id="Coils"/>
    </source>
</evidence>
<gene>
    <name evidence="7" type="ORF">EV672_103378</name>
</gene>
<accession>A0A4R6RF53</accession>
<comment type="caution">
    <text evidence="7">The sequence shown here is derived from an EMBL/GenBank/DDBJ whole genome shotgun (WGS) entry which is preliminary data.</text>
</comment>
<dbReference type="RefSeq" id="WP_133608058.1">
    <property type="nucleotide sequence ID" value="NZ_SNXW01000003.1"/>
</dbReference>
<dbReference type="OrthoDB" id="9794514at2"/>
<dbReference type="NCBIfam" id="NF033517">
    <property type="entry name" value="transpos_IS66"/>
    <property type="match status" value="1"/>
</dbReference>
<reference evidence="7 8" key="1">
    <citation type="submission" date="2019-03" db="EMBL/GenBank/DDBJ databases">
        <title>Genomic Encyclopedia of Type Strains, Phase IV (KMG-IV): sequencing the most valuable type-strain genomes for metagenomic binning, comparative biology and taxonomic classification.</title>
        <authorList>
            <person name="Goeker M."/>
        </authorList>
    </citation>
    <scope>NUCLEOTIDE SEQUENCE [LARGE SCALE GENOMIC DNA]</scope>
    <source>
        <strain evidence="7 8">DSM 11901</strain>
    </source>
</reference>
<name>A0A4R6RF53_9BURK</name>
<feature type="domain" description="Transposase IS66 zinc-finger binding" evidence="4">
    <location>
        <begin position="133"/>
        <end position="176"/>
    </location>
</feature>
<feature type="coiled-coil region" evidence="1">
    <location>
        <begin position="10"/>
        <end position="65"/>
    </location>
</feature>
<feature type="domain" description="Transposase IS66 central" evidence="3">
    <location>
        <begin position="191"/>
        <end position="489"/>
    </location>
</feature>
<protein>
    <submittedName>
        <fullName evidence="7">Transposase</fullName>
    </submittedName>
</protein>
<feature type="domain" description="Transposase IS66 C-terminal" evidence="6">
    <location>
        <begin position="496"/>
        <end position="534"/>
    </location>
</feature>
<dbReference type="InterPro" id="IPR024474">
    <property type="entry name" value="Znf_dom_IS66"/>
</dbReference>
<evidence type="ECO:0000256" key="2">
    <source>
        <dbReference type="SAM" id="MobiDB-lite"/>
    </source>
</evidence>
<keyword evidence="1" id="KW-0175">Coiled coil</keyword>
<evidence type="ECO:0000259" key="4">
    <source>
        <dbReference type="Pfam" id="PF13005"/>
    </source>
</evidence>
<dbReference type="InterPro" id="IPR024463">
    <property type="entry name" value="Transposase_TnpC_homeodom"/>
</dbReference>
<dbReference type="InterPro" id="IPR052344">
    <property type="entry name" value="Transposase-related"/>
</dbReference>
<dbReference type="PANTHER" id="PTHR33678">
    <property type="entry name" value="BLL1576 PROTEIN"/>
    <property type="match status" value="1"/>
</dbReference>
<evidence type="ECO:0000313" key="8">
    <source>
        <dbReference type="Proteomes" id="UP000294593"/>
    </source>
</evidence>
<organism evidence="7 8">
    <name type="scientific">Aquabacterium commune</name>
    <dbReference type="NCBI Taxonomy" id="70586"/>
    <lineage>
        <taxon>Bacteria</taxon>
        <taxon>Pseudomonadati</taxon>
        <taxon>Pseudomonadota</taxon>
        <taxon>Betaproteobacteria</taxon>
        <taxon>Burkholderiales</taxon>
        <taxon>Aquabacterium</taxon>
    </lineage>
</organism>
<evidence type="ECO:0000259" key="3">
    <source>
        <dbReference type="Pfam" id="PF03050"/>
    </source>
</evidence>
<dbReference type="Proteomes" id="UP000294593">
    <property type="component" value="Unassembled WGS sequence"/>
</dbReference>
<feature type="domain" description="Transposase TnpC homeodomain" evidence="5">
    <location>
        <begin position="48"/>
        <end position="124"/>
    </location>
</feature>
<dbReference type="PANTHER" id="PTHR33678:SF1">
    <property type="entry name" value="BLL1576 PROTEIN"/>
    <property type="match status" value="1"/>
</dbReference>